<evidence type="ECO:0000256" key="3">
    <source>
        <dbReference type="ARBA" id="ARBA00012098"/>
    </source>
</evidence>
<evidence type="ECO:0000256" key="5">
    <source>
        <dbReference type="PIRSR" id="PIRSR600888-1"/>
    </source>
</evidence>
<evidence type="ECO:0000256" key="7">
    <source>
        <dbReference type="RuleBase" id="RU364069"/>
    </source>
</evidence>
<dbReference type="NCBIfam" id="TIGR01221">
    <property type="entry name" value="rmlC"/>
    <property type="match status" value="1"/>
</dbReference>
<organism evidence="8 9">
    <name type="scientific">Stakelama sediminis</name>
    <dbReference type="NCBI Taxonomy" id="463200"/>
    <lineage>
        <taxon>Bacteria</taxon>
        <taxon>Pseudomonadati</taxon>
        <taxon>Pseudomonadota</taxon>
        <taxon>Alphaproteobacteria</taxon>
        <taxon>Sphingomonadales</taxon>
        <taxon>Sphingomonadaceae</taxon>
        <taxon>Stakelama</taxon>
    </lineage>
</organism>
<dbReference type="EC" id="5.1.3.13" evidence="3 7"/>
<keyword evidence="7 8" id="KW-0413">Isomerase</keyword>
<feature type="active site" description="Proton donor" evidence="5">
    <location>
        <position position="132"/>
    </location>
</feature>
<dbReference type="PANTHER" id="PTHR21047:SF2">
    <property type="entry name" value="THYMIDINE DIPHOSPHO-4-KETO-RHAMNOSE 3,5-EPIMERASE"/>
    <property type="match status" value="1"/>
</dbReference>
<dbReference type="InterPro" id="IPR014710">
    <property type="entry name" value="RmlC-like_jellyroll"/>
</dbReference>
<protein>
    <recommendedName>
        <fullName evidence="4 7">dTDP-4-dehydrorhamnose 3,5-epimerase</fullName>
        <ecNumber evidence="3 7">5.1.3.13</ecNumber>
    </recommendedName>
    <alternativeName>
        <fullName evidence="7">Thymidine diphospho-4-keto-rhamnose 3,5-epimerase</fullName>
    </alternativeName>
</protein>
<gene>
    <name evidence="8" type="ORF">FHR23_001627</name>
</gene>
<keyword evidence="9" id="KW-1185">Reference proteome</keyword>
<dbReference type="GO" id="GO:0008830">
    <property type="term" value="F:dTDP-4-dehydrorhamnose 3,5-epimerase activity"/>
    <property type="evidence" value="ECO:0007669"/>
    <property type="project" value="UniProtKB-UniRule"/>
</dbReference>
<evidence type="ECO:0000256" key="6">
    <source>
        <dbReference type="PIRSR" id="PIRSR600888-3"/>
    </source>
</evidence>
<comment type="pathway">
    <text evidence="7">Carbohydrate biosynthesis; dTDP-L-rhamnose biosynthesis.</text>
</comment>
<dbReference type="SUPFAM" id="SSF51182">
    <property type="entry name" value="RmlC-like cupins"/>
    <property type="match status" value="1"/>
</dbReference>
<dbReference type="InterPro" id="IPR000888">
    <property type="entry name" value="RmlC-like"/>
</dbReference>
<reference evidence="8 9" key="1">
    <citation type="submission" date="2020-08" db="EMBL/GenBank/DDBJ databases">
        <title>Genomic Encyclopedia of Type Strains, Phase IV (KMG-IV): sequencing the most valuable type-strain genomes for metagenomic binning, comparative biology and taxonomic classification.</title>
        <authorList>
            <person name="Goeker M."/>
        </authorList>
    </citation>
    <scope>NUCLEOTIDE SEQUENCE [LARGE SCALE GENOMIC DNA]</scope>
    <source>
        <strain evidence="8 9">DSM 27203</strain>
    </source>
</reference>
<dbReference type="EMBL" id="JACIJI010000002">
    <property type="protein sequence ID" value="MBB5718704.1"/>
    <property type="molecule type" value="Genomic_DNA"/>
</dbReference>
<accession>A0A840YYW2</accession>
<dbReference type="GO" id="GO:0005829">
    <property type="term" value="C:cytosol"/>
    <property type="evidence" value="ECO:0007669"/>
    <property type="project" value="TreeGrafter"/>
</dbReference>
<comment type="function">
    <text evidence="2 7">Catalyzes the epimerization of the C3' and C5'positions of dTDP-6-deoxy-D-xylo-4-hexulose, forming dTDP-6-deoxy-L-lyxo-4-hexulose.</text>
</comment>
<dbReference type="GO" id="GO:0000271">
    <property type="term" value="P:polysaccharide biosynthetic process"/>
    <property type="evidence" value="ECO:0007669"/>
    <property type="project" value="TreeGrafter"/>
</dbReference>
<evidence type="ECO:0000256" key="4">
    <source>
        <dbReference type="ARBA" id="ARBA00019595"/>
    </source>
</evidence>
<proteinExistence type="inferred from homology"/>
<evidence type="ECO:0000313" key="9">
    <source>
        <dbReference type="Proteomes" id="UP000554342"/>
    </source>
</evidence>
<dbReference type="Proteomes" id="UP000554342">
    <property type="component" value="Unassembled WGS sequence"/>
</dbReference>
<dbReference type="Gene3D" id="2.60.120.10">
    <property type="entry name" value="Jelly Rolls"/>
    <property type="match status" value="1"/>
</dbReference>
<sequence length="182" mass="20540">MHFQSTSLSDATLIELQPFGDQRGMFARTYCRDKFMAAGLPTEWVQQNMSTSANRGTIRGMHFQRAPHREGKLIRCVRGTILDVIIDLRADSPSYLQHEGFELSDGNKHQLFVPPGFAHGFQTLTDDVEVTYLVTERYTPLAEGGVRYNDPQFAIDWPLPVSTISDKDAAWPLFDSLHPLAL</sequence>
<dbReference type="GO" id="GO:0019305">
    <property type="term" value="P:dTDP-rhamnose biosynthetic process"/>
    <property type="evidence" value="ECO:0007669"/>
    <property type="project" value="UniProtKB-UniRule"/>
</dbReference>
<evidence type="ECO:0000256" key="2">
    <source>
        <dbReference type="ARBA" id="ARBA00001997"/>
    </source>
</evidence>
<dbReference type="PANTHER" id="PTHR21047">
    <property type="entry name" value="DTDP-6-DEOXY-D-GLUCOSE-3,5 EPIMERASE"/>
    <property type="match status" value="1"/>
</dbReference>
<evidence type="ECO:0000256" key="1">
    <source>
        <dbReference type="ARBA" id="ARBA00001298"/>
    </source>
</evidence>
<feature type="site" description="Participates in a stacking interaction with the thymidine ring of dTDP-4-oxo-6-deoxyglucose" evidence="6">
    <location>
        <position position="138"/>
    </location>
</feature>
<dbReference type="Pfam" id="PF00908">
    <property type="entry name" value="dTDP_sugar_isom"/>
    <property type="match status" value="1"/>
</dbReference>
<dbReference type="RefSeq" id="WP_184002691.1">
    <property type="nucleotide sequence ID" value="NZ_BAABIF010000013.1"/>
</dbReference>
<dbReference type="UniPathway" id="UPA00124"/>
<dbReference type="AlphaFoldDB" id="A0A840YYW2"/>
<comment type="similarity">
    <text evidence="7">Belongs to the dTDP-4-dehydrorhamnose 3,5-epimerase family.</text>
</comment>
<comment type="catalytic activity">
    <reaction evidence="1 7">
        <text>dTDP-4-dehydro-6-deoxy-alpha-D-glucose = dTDP-4-dehydro-beta-L-rhamnose</text>
        <dbReference type="Rhea" id="RHEA:16969"/>
        <dbReference type="ChEBI" id="CHEBI:57649"/>
        <dbReference type="ChEBI" id="CHEBI:62830"/>
        <dbReference type="EC" id="5.1.3.13"/>
    </reaction>
</comment>
<evidence type="ECO:0000313" key="8">
    <source>
        <dbReference type="EMBL" id="MBB5718704.1"/>
    </source>
</evidence>
<feature type="active site" description="Proton acceptor" evidence="5">
    <location>
        <position position="62"/>
    </location>
</feature>
<dbReference type="CDD" id="cd00438">
    <property type="entry name" value="cupin_RmlC"/>
    <property type="match status" value="1"/>
</dbReference>
<name>A0A840YYW2_9SPHN</name>
<comment type="caution">
    <text evidence="8">The sequence shown here is derived from an EMBL/GenBank/DDBJ whole genome shotgun (WGS) entry which is preliminary data.</text>
</comment>
<comment type="subunit">
    <text evidence="7">Homodimer.</text>
</comment>
<dbReference type="InterPro" id="IPR011051">
    <property type="entry name" value="RmlC_Cupin_sf"/>
</dbReference>